<dbReference type="OrthoDB" id="5909929at2759"/>
<organism evidence="2 3">
    <name type="scientific">Meloidogyne graminicola</name>
    <dbReference type="NCBI Taxonomy" id="189291"/>
    <lineage>
        <taxon>Eukaryota</taxon>
        <taxon>Metazoa</taxon>
        <taxon>Ecdysozoa</taxon>
        <taxon>Nematoda</taxon>
        <taxon>Chromadorea</taxon>
        <taxon>Rhabditida</taxon>
        <taxon>Tylenchina</taxon>
        <taxon>Tylenchomorpha</taxon>
        <taxon>Tylenchoidea</taxon>
        <taxon>Meloidogynidae</taxon>
        <taxon>Meloidogyninae</taxon>
        <taxon>Meloidogyne</taxon>
    </lineage>
</organism>
<name>A0A8S9ZVU6_9BILA</name>
<feature type="compositionally biased region" description="Low complexity" evidence="1">
    <location>
        <begin position="81"/>
        <end position="98"/>
    </location>
</feature>
<dbReference type="EMBL" id="JABEBT010000021">
    <property type="protein sequence ID" value="KAF7637273.1"/>
    <property type="molecule type" value="Genomic_DNA"/>
</dbReference>
<protein>
    <submittedName>
        <fullName evidence="2">Uncharacterized protein</fullName>
    </submittedName>
</protein>
<evidence type="ECO:0000313" key="2">
    <source>
        <dbReference type="EMBL" id="KAF7637273.1"/>
    </source>
</evidence>
<dbReference type="Proteomes" id="UP000605970">
    <property type="component" value="Unassembled WGS sequence"/>
</dbReference>
<sequence>MEEDENVNKDNIKINKYFHNGNIGKNNYIGPNINIPGFICSPTTGLPLLNNPQFSPSPSSPSLSSNPYSPNYPLPPPFSSLPPSSSSTSSLPLQSLPFYSPPSPSPTIPPPSQIPSSQSNYLPFPNSPIMNIPPPPPSPPPSTLPIYGNGYPVNQPFGSYFCVPYCPQNNGNNISPLINNYIPPTFPNGPIPSNSMNPANLSPLGYGTNDLFGYGQINPQLVGGGNLPFSGAYIHTEPSNNIRINGQMANAGSENGLRRMVKEVNNEGTKIENNKKIIAEKERKSN</sequence>
<reference evidence="2" key="1">
    <citation type="journal article" date="2020" name="Ecol. Evol.">
        <title>Genome structure and content of the rice root-knot nematode (Meloidogyne graminicola).</title>
        <authorList>
            <person name="Phan N.T."/>
            <person name="Danchin E.G.J."/>
            <person name="Klopp C."/>
            <person name="Perfus-Barbeoch L."/>
            <person name="Kozlowski D.K."/>
            <person name="Koutsovoulos G.D."/>
            <person name="Lopez-Roques C."/>
            <person name="Bouchez O."/>
            <person name="Zahm M."/>
            <person name="Besnard G."/>
            <person name="Bellafiore S."/>
        </authorList>
    </citation>
    <scope>NUCLEOTIDE SEQUENCE</scope>
    <source>
        <strain evidence="2">VN-18</strain>
    </source>
</reference>
<feature type="region of interest" description="Disordered" evidence="1">
    <location>
        <begin position="50"/>
        <end position="120"/>
    </location>
</feature>
<keyword evidence="3" id="KW-1185">Reference proteome</keyword>
<evidence type="ECO:0000256" key="1">
    <source>
        <dbReference type="SAM" id="MobiDB-lite"/>
    </source>
</evidence>
<dbReference type="AlphaFoldDB" id="A0A8S9ZVU6"/>
<feature type="compositionally biased region" description="Low complexity" evidence="1">
    <location>
        <begin position="50"/>
        <end position="69"/>
    </location>
</feature>
<proteinExistence type="predicted"/>
<accession>A0A8S9ZVU6</accession>
<gene>
    <name evidence="2" type="ORF">Mgra_00003239</name>
</gene>
<evidence type="ECO:0000313" key="3">
    <source>
        <dbReference type="Proteomes" id="UP000605970"/>
    </source>
</evidence>
<feature type="compositionally biased region" description="Pro residues" evidence="1">
    <location>
        <begin position="99"/>
        <end position="113"/>
    </location>
</feature>
<comment type="caution">
    <text evidence="2">The sequence shown here is derived from an EMBL/GenBank/DDBJ whole genome shotgun (WGS) entry which is preliminary data.</text>
</comment>
<feature type="compositionally biased region" description="Pro residues" evidence="1">
    <location>
        <begin position="70"/>
        <end position="80"/>
    </location>
</feature>